<evidence type="ECO:0000256" key="1">
    <source>
        <dbReference type="ARBA" id="ARBA00022630"/>
    </source>
</evidence>
<protein>
    <recommendedName>
        <fullName evidence="4">FAD-binding domain-containing protein</fullName>
    </recommendedName>
</protein>
<dbReference type="GO" id="GO:0016491">
    <property type="term" value="F:oxidoreductase activity"/>
    <property type="evidence" value="ECO:0007669"/>
    <property type="project" value="UniProtKB-KW"/>
</dbReference>
<dbReference type="PANTHER" id="PTHR46865">
    <property type="entry name" value="OXIDOREDUCTASE-RELATED"/>
    <property type="match status" value="1"/>
</dbReference>
<evidence type="ECO:0000313" key="6">
    <source>
        <dbReference type="Proteomes" id="UP000030752"/>
    </source>
</evidence>
<accession>W2RQ98</accession>
<dbReference type="InParanoid" id="W2RQ98"/>
<dbReference type="eggNOG" id="ENOG502QTX9">
    <property type="taxonomic scope" value="Eukaryota"/>
</dbReference>
<feature type="domain" description="FAD-binding" evidence="4">
    <location>
        <begin position="4"/>
        <end position="358"/>
    </location>
</feature>
<dbReference type="OrthoDB" id="655030at2759"/>
<name>W2RQ98_CYPE1</name>
<dbReference type="InterPro" id="IPR051704">
    <property type="entry name" value="FAD_aromatic-hydroxylase"/>
</dbReference>
<keyword evidence="1" id="KW-0285">Flavoprotein</keyword>
<organism evidence="5 6">
    <name type="scientific">Cyphellophora europaea (strain CBS 101466)</name>
    <name type="common">Phialophora europaea</name>
    <dbReference type="NCBI Taxonomy" id="1220924"/>
    <lineage>
        <taxon>Eukaryota</taxon>
        <taxon>Fungi</taxon>
        <taxon>Dikarya</taxon>
        <taxon>Ascomycota</taxon>
        <taxon>Pezizomycotina</taxon>
        <taxon>Eurotiomycetes</taxon>
        <taxon>Chaetothyriomycetidae</taxon>
        <taxon>Chaetothyriales</taxon>
        <taxon>Cyphellophoraceae</taxon>
        <taxon>Cyphellophora</taxon>
    </lineage>
</organism>
<keyword evidence="2" id="KW-0274">FAD</keyword>
<keyword evidence="6" id="KW-1185">Reference proteome</keyword>
<dbReference type="GO" id="GO:0071949">
    <property type="term" value="F:FAD binding"/>
    <property type="evidence" value="ECO:0007669"/>
    <property type="project" value="InterPro"/>
</dbReference>
<reference evidence="5 6" key="1">
    <citation type="submission" date="2013-03" db="EMBL/GenBank/DDBJ databases">
        <title>The Genome Sequence of Phialophora europaea CBS 101466.</title>
        <authorList>
            <consortium name="The Broad Institute Genomics Platform"/>
            <person name="Cuomo C."/>
            <person name="de Hoog S."/>
            <person name="Gorbushina A."/>
            <person name="Walker B."/>
            <person name="Young S.K."/>
            <person name="Zeng Q."/>
            <person name="Gargeya S."/>
            <person name="Fitzgerald M."/>
            <person name="Haas B."/>
            <person name="Abouelleil A."/>
            <person name="Allen A.W."/>
            <person name="Alvarado L."/>
            <person name="Arachchi H.M."/>
            <person name="Berlin A.M."/>
            <person name="Chapman S.B."/>
            <person name="Gainer-Dewar J."/>
            <person name="Goldberg J."/>
            <person name="Griggs A."/>
            <person name="Gujja S."/>
            <person name="Hansen M."/>
            <person name="Howarth C."/>
            <person name="Imamovic A."/>
            <person name="Ireland A."/>
            <person name="Larimer J."/>
            <person name="McCowan C."/>
            <person name="Murphy C."/>
            <person name="Pearson M."/>
            <person name="Poon T.W."/>
            <person name="Priest M."/>
            <person name="Roberts A."/>
            <person name="Saif S."/>
            <person name="Shea T."/>
            <person name="Sisk P."/>
            <person name="Sykes S."/>
            <person name="Wortman J."/>
            <person name="Nusbaum C."/>
            <person name="Birren B."/>
        </authorList>
    </citation>
    <scope>NUCLEOTIDE SEQUENCE [LARGE SCALE GENOMIC DNA]</scope>
    <source>
        <strain evidence="5 6">CBS 101466</strain>
    </source>
</reference>
<gene>
    <name evidence="5" type="ORF">HMPREF1541_07486</name>
</gene>
<dbReference type="Proteomes" id="UP000030752">
    <property type="component" value="Unassembled WGS sequence"/>
</dbReference>
<evidence type="ECO:0000259" key="4">
    <source>
        <dbReference type="Pfam" id="PF01494"/>
    </source>
</evidence>
<dbReference type="Pfam" id="PF01494">
    <property type="entry name" value="FAD_binding_3"/>
    <property type="match status" value="1"/>
</dbReference>
<dbReference type="EMBL" id="KB822723">
    <property type="protein sequence ID" value="ETN37863.1"/>
    <property type="molecule type" value="Genomic_DNA"/>
</dbReference>
<dbReference type="STRING" id="1220924.W2RQ98"/>
<dbReference type="SUPFAM" id="SSF51905">
    <property type="entry name" value="FAD/NAD(P)-binding domain"/>
    <property type="match status" value="1"/>
</dbReference>
<dbReference type="Gene3D" id="3.50.50.60">
    <property type="entry name" value="FAD/NAD(P)-binding domain"/>
    <property type="match status" value="1"/>
</dbReference>
<dbReference type="RefSeq" id="XP_008720032.1">
    <property type="nucleotide sequence ID" value="XM_008721810.1"/>
</dbReference>
<evidence type="ECO:0000256" key="3">
    <source>
        <dbReference type="ARBA" id="ARBA00023002"/>
    </source>
</evidence>
<dbReference type="HOGENOM" id="CLU_009665_1_1_1"/>
<evidence type="ECO:0000313" key="5">
    <source>
        <dbReference type="EMBL" id="ETN37863.1"/>
    </source>
</evidence>
<dbReference type="InterPro" id="IPR036188">
    <property type="entry name" value="FAD/NAD-bd_sf"/>
</dbReference>
<dbReference type="InterPro" id="IPR002938">
    <property type="entry name" value="FAD-bd"/>
</dbReference>
<dbReference type="VEuPathDB" id="FungiDB:HMPREF1541_07486"/>
<evidence type="ECO:0000256" key="2">
    <source>
        <dbReference type="ARBA" id="ARBA00022827"/>
    </source>
</evidence>
<dbReference type="PRINTS" id="PR00420">
    <property type="entry name" value="RNGMNOXGNASE"/>
</dbReference>
<sequence>MPKLEVLVVGASVAGPMTAYWLARAGARVTIIERFPVLRTNGQAIDIRTSGVTVMRKIPGMEAAVRAKTTQLEGLSYVREDGRPYGVIRATGNPDQQSLISEYEIFRGDLSQILFDLTKNNENIRYIFNEQVVSIQQRENQNGSVTVEFANGTATSSFDLIVACDGAASRIRALGFNCAVRDHVETTGCWATYFSVKEDFLQGSKTGQAHSATGGRFVSIEPDPSGINQVTLMKLSARDTPEATLGFRQALKQGDDALKQFVAQQYQDVGWRTADLLKGMMETDDFYGSELVQVHIPALFSGRVVLVGDAGFAPGFSGMGTSLAMTGAYVLAGEIQHHKGDVGAGLEGYEKRMRPMINEMSKVPPFVTTLMSPQTRWGIWLRNAVFAVISWTNVVEYLQRFSDLFGAAFASNDECKLPDYEWEK</sequence>
<dbReference type="AlphaFoldDB" id="W2RQ98"/>
<dbReference type="Gene3D" id="3.30.9.10">
    <property type="entry name" value="D-Amino Acid Oxidase, subunit A, domain 2"/>
    <property type="match status" value="1"/>
</dbReference>
<dbReference type="PANTHER" id="PTHR46865:SF2">
    <property type="entry name" value="MONOOXYGENASE"/>
    <property type="match status" value="1"/>
</dbReference>
<dbReference type="GeneID" id="19974825"/>
<proteinExistence type="predicted"/>
<keyword evidence="3" id="KW-0560">Oxidoreductase</keyword>